<protein>
    <submittedName>
        <fullName evidence="1">(rape) hypothetical protein</fullName>
    </submittedName>
</protein>
<name>A0A816KUE3_BRANA</name>
<sequence>MVVATMAITRTRFKLYGLERRRFGEFSEVTEESEFQNLAPVTKAINPDGGGYGGGGRRKSRGDTEVEMVVDTGVEAMVVMDTEAMDTKVDTEVETVVTIDTVNEVVWLWM</sequence>
<organism evidence="1">
    <name type="scientific">Brassica napus</name>
    <name type="common">Rape</name>
    <dbReference type="NCBI Taxonomy" id="3708"/>
    <lineage>
        <taxon>Eukaryota</taxon>
        <taxon>Viridiplantae</taxon>
        <taxon>Streptophyta</taxon>
        <taxon>Embryophyta</taxon>
        <taxon>Tracheophyta</taxon>
        <taxon>Spermatophyta</taxon>
        <taxon>Magnoliopsida</taxon>
        <taxon>eudicotyledons</taxon>
        <taxon>Gunneridae</taxon>
        <taxon>Pentapetalae</taxon>
        <taxon>rosids</taxon>
        <taxon>malvids</taxon>
        <taxon>Brassicales</taxon>
        <taxon>Brassicaceae</taxon>
        <taxon>Brassiceae</taxon>
        <taxon>Brassica</taxon>
    </lineage>
</organism>
<dbReference type="Proteomes" id="UP001295469">
    <property type="component" value="Chromosome C05"/>
</dbReference>
<reference evidence="1" key="1">
    <citation type="submission" date="2021-01" db="EMBL/GenBank/DDBJ databases">
        <authorList>
            <consortium name="Genoscope - CEA"/>
            <person name="William W."/>
        </authorList>
    </citation>
    <scope>NUCLEOTIDE SEQUENCE</scope>
</reference>
<dbReference type="AlphaFoldDB" id="A0A816KUE3"/>
<accession>A0A816KUE3</accession>
<evidence type="ECO:0000313" key="1">
    <source>
        <dbReference type="EMBL" id="CAF1926439.1"/>
    </source>
</evidence>
<proteinExistence type="predicted"/>
<dbReference type="EMBL" id="HG994369">
    <property type="protein sequence ID" value="CAF1926439.1"/>
    <property type="molecule type" value="Genomic_DNA"/>
</dbReference>
<gene>
    <name evidence="1" type="ORF">DARMORV10_C05P16020.1</name>
</gene>